<sequence length="419" mass="45298">MLMDTRRNPFTPRRGAEPPVLAGRDEALASALTACGRLLQGRSGRPVLLIGDRGMGKTALLRAIAREASMYGFVVSSIDCPKDESERDLAALLAPKIRAAATWLLLSDGFGSAEADEFLSALCRFEATYGVGEGDSFDRFEPDEDPFDVVITGSLEVDLPELFEALGYAFHAAGRGWFIALDDLQLLNAEDLAALLAAVHRVGQLELPVMFVATGLPQILRMTGDAKSYAERLFRFCKLGPLDLEAVRRAIVEPLEAFTVSGTTVTEEALELLARETRGYPFFLQMWASAAWKAWCERTAGGGPEAVREANTLTAADFEATRAEALRTLDRDFYAEALDGATAAEMALLEVMAEKTAESGSETCSAADVATLLGKTEGELSRQVTRMTKKGLIYRRVPGVLAFSAPLAGASILWQKTGR</sequence>
<organism evidence="2 3">
    <name type="scientific">Sutterella megalosphaeroides</name>
    <dbReference type="NCBI Taxonomy" id="2494234"/>
    <lineage>
        <taxon>Bacteria</taxon>
        <taxon>Pseudomonadati</taxon>
        <taxon>Pseudomonadota</taxon>
        <taxon>Betaproteobacteria</taxon>
        <taxon>Burkholderiales</taxon>
        <taxon>Sutterellaceae</taxon>
        <taxon>Sutterella</taxon>
    </lineage>
</organism>
<gene>
    <name evidence="2" type="ORF">SUTMEG_13330</name>
</gene>
<protein>
    <submittedName>
        <fullName evidence="2">ATPase</fullName>
    </submittedName>
</protein>
<name>A0A2Z6IAW2_9BURK</name>
<dbReference type="PANTHER" id="PTHR34301">
    <property type="entry name" value="DNA-BINDING PROTEIN-RELATED"/>
    <property type="match status" value="1"/>
</dbReference>
<keyword evidence="3" id="KW-1185">Reference proteome</keyword>
<feature type="domain" description="Orc1-like AAA ATPase" evidence="1">
    <location>
        <begin position="21"/>
        <end position="212"/>
    </location>
</feature>
<accession>A0A2Z6IAW2</accession>
<dbReference type="InterPro" id="IPR036388">
    <property type="entry name" value="WH-like_DNA-bd_sf"/>
</dbReference>
<dbReference type="SUPFAM" id="SSF52540">
    <property type="entry name" value="P-loop containing nucleoside triphosphate hydrolases"/>
    <property type="match status" value="1"/>
</dbReference>
<dbReference type="EMBL" id="AP018786">
    <property type="protein sequence ID" value="BBF23442.1"/>
    <property type="molecule type" value="Genomic_DNA"/>
</dbReference>
<dbReference type="OrthoDB" id="2020141at2"/>
<evidence type="ECO:0000259" key="1">
    <source>
        <dbReference type="Pfam" id="PF13191"/>
    </source>
</evidence>
<dbReference type="InterPro" id="IPR041664">
    <property type="entry name" value="AAA_16"/>
</dbReference>
<evidence type="ECO:0000313" key="3">
    <source>
        <dbReference type="Proteomes" id="UP000271003"/>
    </source>
</evidence>
<dbReference type="CDD" id="cd00009">
    <property type="entry name" value="AAA"/>
    <property type="match status" value="1"/>
</dbReference>
<evidence type="ECO:0000313" key="2">
    <source>
        <dbReference type="EMBL" id="BBF23442.1"/>
    </source>
</evidence>
<dbReference type="Gene3D" id="1.10.10.10">
    <property type="entry name" value="Winged helix-like DNA-binding domain superfamily/Winged helix DNA-binding domain"/>
    <property type="match status" value="1"/>
</dbReference>
<dbReference type="Proteomes" id="UP000271003">
    <property type="component" value="Chromosome"/>
</dbReference>
<dbReference type="Gene3D" id="3.40.50.300">
    <property type="entry name" value="P-loop containing nucleotide triphosphate hydrolases"/>
    <property type="match status" value="1"/>
</dbReference>
<dbReference type="PANTHER" id="PTHR34301:SF8">
    <property type="entry name" value="ATPASE DOMAIN-CONTAINING PROTEIN"/>
    <property type="match status" value="1"/>
</dbReference>
<dbReference type="Pfam" id="PF13191">
    <property type="entry name" value="AAA_16"/>
    <property type="match status" value="1"/>
</dbReference>
<dbReference type="AlphaFoldDB" id="A0A2Z6IAW2"/>
<dbReference type="KEGG" id="sutt:SUTMEG_13330"/>
<reference evidence="2 3" key="1">
    <citation type="journal article" date="2018" name="Int. J. Syst. Evol. Microbiol.">
        <title>Mesosutterella multiformis gen. nov., sp. nov., a member of the family Sutterellaceae and Sutterella megalosphaeroides sp. nov., isolated from human faeces.</title>
        <authorList>
            <person name="Sakamoto M."/>
            <person name="Ikeyama N."/>
            <person name="Kunihiro T."/>
            <person name="Iino T."/>
            <person name="Yuki M."/>
            <person name="Ohkuma M."/>
        </authorList>
    </citation>
    <scope>NUCLEOTIDE SEQUENCE [LARGE SCALE GENOMIC DNA]</scope>
    <source>
        <strain evidence="2 3">6FBBBH3</strain>
    </source>
</reference>
<proteinExistence type="predicted"/>
<dbReference type="InterPro" id="IPR027417">
    <property type="entry name" value="P-loop_NTPase"/>
</dbReference>